<name>A0ABV0ZX99_9TELE</name>
<sequence length="101" mass="11477">MQASRELRRKASEQAERRKQKKDYTDAGFFSLVMPERLTRFHGQSQKHSSCCEITGRYDCASTDCGQCLGIMETLTGWPTRSTETHSNATIEFDIMVHGAQ</sequence>
<proteinExistence type="predicted"/>
<evidence type="ECO:0000256" key="1">
    <source>
        <dbReference type="SAM" id="MobiDB-lite"/>
    </source>
</evidence>
<evidence type="ECO:0000313" key="3">
    <source>
        <dbReference type="Proteomes" id="UP001469553"/>
    </source>
</evidence>
<protein>
    <submittedName>
        <fullName evidence="2">Uncharacterized protein</fullName>
    </submittedName>
</protein>
<evidence type="ECO:0000313" key="2">
    <source>
        <dbReference type="EMBL" id="MEQ2310530.1"/>
    </source>
</evidence>
<gene>
    <name evidence="2" type="ORF">AMECASPLE_009943</name>
</gene>
<dbReference type="Proteomes" id="UP001469553">
    <property type="component" value="Unassembled WGS sequence"/>
</dbReference>
<keyword evidence="3" id="KW-1185">Reference proteome</keyword>
<dbReference type="EMBL" id="JAHRIP010075802">
    <property type="protein sequence ID" value="MEQ2310530.1"/>
    <property type="molecule type" value="Genomic_DNA"/>
</dbReference>
<reference evidence="2 3" key="1">
    <citation type="submission" date="2021-06" db="EMBL/GenBank/DDBJ databases">
        <authorList>
            <person name="Palmer J.M."/>
        </authorList>
    </citation>
    <scope>NUCLEOTIDE SEQUENCE [LARGE SCALE GENOMIC DNA]</scope>
    <source>
        <strain evidence="2 3">AS_MEX2019</strain>
        <tissue evidence="2">Muscle</tissue>
    </source>
</reference>
<accession>A0ABV0ZX99</accession>
<comment type="caution">
    <text evidence="2">The sequence shown here is derived from an EMBL/GenBank/DDBJ whole genome shotgun (WGS) entry which is preliminary data.</text>
</comment>
<organism evidence="2 3">
    <name type="scientific">Ameca splendens</name>
    <dbReference type="NCBI Taxonomy" id="208324"/>
    <lineage>
        <taxon>Eukaryota</taxon>
        <taxon>Metazoa</taxon>
        <taxon>Chordata</taxon>
        <taxon>Craniata</taxon>
        <taxon>Vertebrata</taxon>
        <taxon>Euteleostomi</taxon>
        <taxon>Actinopterygii</taxon>
        <taxon>Neopterygii</taxon>
        <taxon>Teleostei</taxon>
        <taxon>Neoteleostei</taxon>
        <taxon>Acanthomorphata</taxon>
        <taxon>Ovalentaria</taxon>
        <taxon>Atherinomorphae</taxon>
        <taxon>Cyprinodontiformes</taxon>
        <taxon>Goodeidae</taxon>
        <taxon>Ameca</taxon>
    </lineage>
</organism>
<feature type="region of interest" description="Disordered" evidence="1">
    <location>
        <begin position="1"/>
        <end position="22"/>
    </location>
</feature>